<dbReference type="EMBL" id="CP045809">
    <property type="protein sequence ID" value="QHN37192.1"/>
    <property type="molecule type" value="Genomic_DNA"/>
</dbReference>
<evidence type="ECO:0000256" key="10">
    <source>
        <dbReference type="SAM" id="Phobius"/>
    </source>
</evidence>
<sequence>MTDHVQFLLLGLGSGGVFAALALALVVIYRSSGVMNFATGSLALFGAYTYAYLRQGELLVMIPGLPESIEIGGDPGFAVAAVISMIACAAVGLLLYLAVFRPLRKAPPVARTVASIGVMIIFAALTTARLGTKGPAVDAIFPIDILEFGDIRVPLDRVLFAATIVVIALALAAAYRFTRFGLATRAASESEAGAYVSGLSPDRIAAANWMIGAAVAGLAGILISPIVPLTPNAYTLFIVPALAAAIIGRFSSILAAVAAGLVIGMLQSEATYLPRVYDWLPSTGLVELVPLIVVLVVLVLWAKPLHSRGAVIVSGLGSAPYPRHVAAWAAVAAVVGAVAVMVTGGDWRLAVIATIIMTVIGLSQVVVTGYAGQVSLAQLAIAGAAAFLVGPITDSWGVPFPFAPLLAALIAAAIGVVIGLPALRIRGLTVAVVTLTMAYTLEAFWFRNTDFVDASGVDVPDPSIFGIDLGVGTGGDYPRAGFGLFALAVAIAVGVGVAMLRRSRLGSRMLAVRANERSAAASGVNVVATKLAAFGIAAFIAGLGGTLLAYQQTNVSFQPFAVLYSVLLFATVYLAGVTSVTGGVIGGVLATGGVFYYGLDAAGGGDLYQLLVGLALIVVVLFRPEGIAGGVLAAGRTIRRGPPAPADTASVTGHGAAETAPALTHTAGTDRVRISNSAPVHEISDTDVVLKLSGVTVRYGGVVAVDDVGFSVPRGAIVGLIGPNGAGKTTLMDAISGFARCEGEVGLASASGEIGIISSESTYRRIRSGLGRTFQAIELYEDLSVAENVSVGLSGRPAGARADAAELDEIFATLGLSGVQHVAAGQLSQGQRQLVSIARALAGTPSVLLLDEPAGGLDTGESAWLGERLKALRNTGVSILLVEHDMGLVLSICDRIHVLDFGKLLASGTPEQIRTDPAVLTAYLGTSASGAADPATAVAGPSADTTRAADATSEAVS</sequence>
<dbReference type="Proteomes" id="UP001059836">
    <property type="component" value="Chromosome"/>
</dbReference>
<dbReference type="Pfam" id="PF02653">
    <property type="entry name" value="BPD_transp_2"/>
    <property type="match status" value="2"/>
</dbReference>
<keyword evidence="6 12" id="KW-0067">ATP-binding</keyword>
<dbReference type="CDD" id="cd03219">
    <property type="entry name" value="ABC_Mj1267_LivG_branched"/>
    <property type="match status" value="1"/>
</dbReference>
<keyword evidence="8 10" id="KW-0472">Membrane</keyword>
<dbReference type="InterPro" id="IPR051120">
    <property type="entry name" value="ABC_AA/LPS_Transport"/>
</dbReference>
<feature type="transmembrane region" description="Helical" evidence="10">
    <location>
        <begin position="582"/>
        <end position="599"/>
    </location>
</feature>
<comment type="subcellular location">
    <subcellularLocation>
        <location evidence="1">Cell membrane</location>
        <topology evidence="1">Multi-pass membrane protein</topology>
    </subcellularLocation>
</comment>
<dbReference type="GO" id="GO:0005524">
    <property type="term" value="F:ATP binding"/>
    <property type="evidence" value="ECO:0007669"/>
    <property type="project" value="UniProtKB-KW"/>
</dbReference>
<evidence type="ECO:0000256" key="1">
    <source>
        <dbReference type="ARBA" id="ARBA00004651"/>
    </source>
</evidence>
<feature type="transmembrane region" description="Helical" evidence="10">
    <location>
        <begin position="321"/>
        <end position="342"/>
    </location>
</feature>
<reference evidence="12" key="1">
    <citation type="journal article" date="2021" name="Nat. Microbiol.">
        <title>Cocultivation of an ultrasmall environmental parasitic bacterium with lytic ability against bacteria associated with wastewater foams.</title>
        <authorList>
            <person name="Batinovic S."/>
            <person name="Rose J.J.A."/>
            <person name="Ratcliffe J."/>
            <person name="Seviour R.J."/>
            <person name="Petrovski S."/>
        </authorList>
    </citation>
    <scope>NUCLEOTIDE SEQUENCE</scope>
    <source>
        <strain evidence="12">CON9</strain>
    </source>
</reference>
<protein>
    <submittedName>
        <fullName evidence="12">ATP-binding cassette domain-containing protein</fullName>
    </submittedName>
</protein>
<feature type="domain" description="ABC transporter" evidence="11">
    <location>
        <begin position="690"/>
        <end position="926"/>
    </location>
</feature>
<dbReference type="SMART" id="SM00382">
    <property type="entry name" value="AAA"/>
    <property type="match status" value="1"/>
</dbReference>
<dbReference type="CDD" id="cd06582">
    <property type="entry name" value="TM_PBP1_LivH_like"/>
    <property type="match status" value="1"/>
</dbReference>
<evidence type="ECO:0000313" key="13">
    <source>
        <dbReference type="Proteomes" id="UP001059836"/>
    </source>
</evidence>
<dbReference type="Pfam" id="PF12399">
    <property type="entry name" value="BCA_ABC_TP_C"/>
    <property type="match status" value="1"/>
</dbReference>
<dbReference type="InterPro" id="IPR003593">
    <property type="entry name" value="AAA+_ATPase"/>
</dbReference>
<feature type="transmembrane region" description="Helical" evidence="10">
    <location>
        <begin position="480"/>
        <end position="500"/>
    </location>
</feature>
<evidence type="ECO:0000256" key="7">
    <source>
        <dbReference type="ARBA" id="ARBA00022989"/>
    </source>
</evidence>
<dbReference type="PROSITE" id="PS50893">
    <property type="entry name" value="ABC_TRANSPORTER_2"/>
    <property type="match status" value="1"/>
</dbReference>
<proteinExistence type="predicted"/>
<feature type="transmembrane region" description="Helical" evidence="10">
    <location>
        <begin position="278"/>
        <end position="301"/>
    </location>
</feature>
<feature type="transmembrane region" description="Helical" evidence="10">
    <location>
        <begin position="349"/>
        <end position="371"/>
    </location>
</feature>
<dbReference type="InterPro" id="IPR032823">
    <property type="entry name" value="BCA_ABC_TP_C"/>
</dbReference>
<evidence type="ECO:0000256" key="9">
    <source>
        <dbReference type="SAM" id="MobiDB-lite"/>
    </source>
</evidence>
<evidence type="ECO:0000256" key="5">
    <source>
        <dbReference type="ARBA" id="ARBA00022741"/>
    </source>
</evidence>
<dbReference type="Gene3D" id="3.40.50.300">
    <property type="entry name" value="P-loop containing nucleotide triphosphate hydrolases"/>
    <property type="match status" value="1"/>
</dbReference>
<evidence type="ECO:0000259" key="11">
    <source>
        <dbReference type="PROSITE" id="PS50893"/>
    </source>
</evidence>
<dbReference type="CDD" id="cd06581">
    <property type="entry name" value="TM_PBP1_LivM_like"/>
    <property type="match status" value="1"/>
</dbReference>
<evidence type="ECO:0000256" key="2">
    <source>
        <dbReference type="ARBA" id="ARBA00022448"/>
    </source>
</evidence>
<dbReference type="PANTHER" id="PTHR45772:SF4">
    <property type="entry name" value="ABC TRANSPORTER ATP-BINDING PROTEIN"/>
    <property type="match status" value="1"/>
</dbReference>
<dbReference type="InterPro" id="IPR017871">
    <property type="entry name" value="ABC_transporter-like_CS"/>
</dbReference>
<feature type="region of interest" description="Disordered" evidence="9">
    <location>
        <begin position="929"/>
        <end position="957"/>
    </location>
</feature>
<dbReference type="InterPro" id="IPR043428">
    <property type="entry name" value="LivM-like"/>
</dbReference>
<feature type="transmembrane region" description="Helical" evidence="10">
    <location>
        <begin position="76"/>
        <end position="97"/>
    </location>
</feature>
<evidence type="ECO:0000256" key="8">
    <source>
        <dbReference type="ARBA" id="ARBA00023136"/>
    </source>
</evidence>
<feature type="transmembrane region" description="Helical" evidence="10">
    <location>
        <begin position="158"/>
        <end position="175"/>
    </location>
</feature>
<dbReference type="InterPro" id="IPR001851">
    <property type="entry name" value="ABC_transp_permease"/>
</dbReference>
<dbReference type="InterPro" id="IPR003439">
    <property type="entry name" value="ABC_transporter-like_ATP-bd"/>
</dbReference>
<accession>A0ABX6IML8</accession>
<evidence type="ECO:0000256" key="4">
    <source>
        <dbReference type="ARBA" id="ARBA00022692"/>
    </source>
</evidence>
<keyword evidence="5" id="KW-0547">Nucleotide-binding</keyword>
<feature type="transmembrane region" description="Helical" evidence="10">
    <location>
        <begin position="531"/>
        <end position="550"/>
    </location>
</feature>
<keyword evidence="3" id="KW-1003">Cell membrane</keyword>
<gene>
    <name evidence="12" type="ORF">GII31_22115</name>
</gene>
<dbReference type="SUPFAM" id="SSF52540">
    <property type="entry name" value="P-loop containing nucleoside triphosphate hydrolases"/>
    <property type="match status" value="1"/>
</dbReference>
<evidence type="ECO:0000256" key="3">
    <source>
        <dbReference type="ARBA" id="ARBA00022475"/>
    </source>
</evidence>
<feature type="transmembrane region" description="Helical" evidence="10">
    <location>
        <begin position="206"/>
        <end position="227"/>
    </location>
</feature>
<feature type="transmembrane region" description="Helical" evidence="10">
    <location>
        <begin position="611"/>
        <end position="634"/>
    </location>
</feature>
<name>A0ABX6IML8_9ACTN</name>
<keyword evidence="13" id="KW-1185">Reference proteome</keyword>
<dbReference type="PANTHER" id="PTHR45772">
    <property type="entry name" value="CONSERVED COMPONENT OF ABC TRANSPORTER FOR NATURAL AMINO ACIDS-RELATED"/>
    <property type="match status" value="1"/>
</dbReference>
<dbReference type="InterPro" id="IPR027417">
    <property type="entry name" value="P-loop_NTPase"/>
</dbReference>
<keyword evidence="7 10" id="KW-1133">Transmembrane helix</keyword>
<feature type="transmembrane region" description="Helical" evidence="10">
    <location>
        <begin position="427"/>
        <end position="446"/>
    </location>
</feature>
<keyword evidence="4 10" id="KW-0812">Transmembrane</keyword>
<keyword evidence="2" id="KW-0813">Transport</keyword>
<feature type="transmembrane region" description="Helical" evidence="10">
    <location>
        <begin position="402"/>
        <end position="420"/>
    </location>
</feature>
<dbReference type="Pfam" id="PF00005">
    <property type="entry name" value="ABC_tran"/>
    <property type="match status" value="1"/>
</dbReference>
<evidence type="ECO:0000313" key="12">
    <source>
        <dbReference type="EMBL" id="QHN37192.1"/>
    </source>
</evidence>
<organism evidence="12 13">
    <name type="scientific">Gordonia pseudamarae</name>
    <dbReference type="NCBI Taxonomy" id="2831662"/>
    <lineage>
        <taxon>Bacteria</taxon>
        <taxon>Bacillati</taxon>
        <taxon>Actinomycetota</taxon>
        <taxon>Actinomycetes</taxon>
        <taxon>Mycobacteriales</taxon>
        <taxon>Gordoniaceae</taxon>
        <taxon>Gordonia</taxon>
    </lineage>
</organism>
<feature type="transmembrane region" description="Helical" evidence="10">
    <location>
        <begin position="6"/>
        <end position="27"/>
    </location>
</feature>
<dbReference type="RefSeq" id="WP_213245576.1">
    <property type="nucleotide sequence ID" value="NZ_CP045806.1"/>
</dbReference>
<feature type="transmembrane region" description="Helical" evidence="10">
    <location>
        <begin position="233"/>
        <end position="266"/>
    </location>
</feature>
<feature type="compositionally biased region" description="Low complexity" evidence="9">
    <location>
        <begin position="942"/>
        <end position="957"/>
    </location>
</feature>
<evidence type="ECO:0000256" key="6">
    <source>
        <dbReference type="ARBA" id="ARBA00022840"/>
    </source>
</evidence>
<feature type="transmembrane region" description="Helical" evidence="10">
    <location>
        <begin position="109"/>
        <end position="128"/>
    </location>
</feature>
<dbReference type="PROSITE" id="PS00211">
    <property type="entry name" value="ABC_TRANSPORTER_1"/>
    <property type="match status" value="1"/>
</dbReference>